<feature type="binding site" evidence="5">
    <location>
        <begin position="565"/>
        <end position="572"/>
    </location>
    <ligand>
        <name>ATP</name>
        <dbReference type="ChEBI" id="CHEBI:30616"/>
    </ligand>
</feature>
<dbReference type="PROSITE" id="PS50067">
    <property type="entry name" value="KINESIN_MOTOR_2"/>
    <property type="match status" value="1"/>
</dbReference>
<evidence type="ECO:0000256" key="4">
    <source>
        <dbReference type="ARBA" id="ARBA00023212"/>
    </source>
</evidence>
<dbReference type="PANTHER" id="PTHR47972:SF65">
    <property type="entry name" value="KINESIN-LIKE PROTEIN"/>
    <property type="match status" value="1"/>
</dbReference>
<dbReference type="PRINTS" id="PR00380">
    <property type="entry name" value="KINESINHEAVY"/>
</dbReference>
<dbReference type="PANTHER" id="PTHR47972">
    <property type="entry name" value="KINESIN-LIKE PROTEIN KLP-3"/>
    <property type="match status" value="1"/>
</dbReference>
<dbReference type="InterPro" id="IPR036961">
    <property type="entry name" value="Kinesin_motor_dom_sf"/>
</dbReference>
<feature type="region of interest" description="Disordered" evidence="7">
    <location>
        <begin position="94"/>
        <end position="114"/>
    </location>
</feature>
<comment type="subcellular location">
    <subcellularLocation>
        <location evidence="1">Cytoplasm</location>
        <location evidence="1">Cytoskeleton</location>
    </subcellularLocation>
</comment>
<keyword evidence="5" id="KW-0505">Motor protein</keyword>
<proteinExistence type="inferred from homology"/>
<evidence type="ECO:0000256" key="7">
    <source>
        <dbReference type="SAM" id="MobiDB-lite"/>
    </source>
</evidence>
<feature type="coiled-coil region" evidence="6">
    <location>
        <begin position="416"/>
        <end position="464"/>
    </location>
</feature>
<dbReference type="Pfam" id="PF00225">
    <property type="entry name" value="Kinesin"/>
    <property type="match status" value="1"/>
</dbReference>
<keyword evidence="3 5" id="KW-0067">ATP-binding</keyword>
<keyword evidence="4" id="KW-0206">Cytoskeleton</keyword>
<dbReference type="SMART" id="SM00129">
    <property type="entry name" value="KISc"/>
    <property type="match status" value="1"/>
</dbReference>
<keyword evidence="4" id="KW-0963">Cytoplasm</keyword>
<evidence type="ECO:0000256" key="2">
    <source>
        <dbReference type="ARBA" id="ARBA00022741"/>
    </source>
</evidence>
<feature type="domain" description="Kinesin motor" evidence="8">
    <location>
        <begin position="464"/>
        <end position="854"/>
    </location>
</feature>
<evidence type="ECO:0000256" key="1">
    <source>
        <dbReference type="ARBA" id="ARBA00004245"/>
    </source>
</evidence>
<evidence type="ECO:0000256" key="3">
    <source>
        <dbReference type="ARBA" id="ARBA00022840"/>
    </source>
</evidence>
<accession>A0ABR4Q5E8</accession>
<evidence type="ECO:0000256" key="5">
    <source>
        <dbReference type="PROSITE-ProRule" id="PRU00283"/>
    </source>
</evidence>
<dbReference type="Gene3D" id="3.40.850.10">
    <property type="entry name" value="Kinesin motor domain"/>
    <property type="match status" value="1"/>
</dbReference>
<evidence type="ECO:0000313" key="9">
    <source>
        <dbReference type="EMBL" id="KAL5104816.1"/>
    </source>
</evidence>
<sequence>MSYEDIRGNFHGTNSNSHECSAAVCLLQNPDENPPSSVPSPPTLDDTSCKPPSNTPLVWCFQSHILRPQSARPTGSEPNCDKLCDTYKNLSPHLDEADDDAGNPHSDRTTPCDSLISDLEEDSVITEVSSVSMHPSDWSLSSQLTAKSNQSNQAPERFKASILESTMNLMKYRLNYPLLLAKSRHLTSTQTLFTCAQSLGPFAEEVLRKRADREPPSAVARPSALDAALWHVKHQWKCRYYTLLDAVDLLYKDYQLLHRICADHNQRSHHIAFLQRLLSTYSVDNLAVGNDKSIQIGVLAGTDPVTHLANRIAEHTATCPQAHAWPHRFNASVCFILDVIAQCRLLRVQLDKMIEFRDRAFRLTTQAREQRNRLRRCMAEQRTTIAQVAKSLTEVRERITHIQRGPPVEVRCMQSLSQEEQNVVQIQQNVANQRSHLSVLETILREEEAKRRKMHNRLQEITGNIRVFCRVRPHSPSRKHPIDYLKVTADDKLLLRPNDIPEVLLGRASSILKSLKSTTNPNGFKCFIFDKVFGPDAQQQAIYKEVDDSIISCVDGFNICIMAYGQTGSGKTHTMVGSAQDPGVSRRAIKRLLQLCDSRKHWTYQLSMSMLEVYQEEVFDLLVGNVVDKASGGDCVNSDFRSVHGLDLLTQSRQFSPTGFMTSTSANSFAQPRPSQQRRQSMVRLLSTRGDELVLQNLTEKIIESEEDMLQLLELGEKRRSTGATRLNTNSSRSHMLLLLRVTGEHAVNKTQSRGTLILADLAGSENVGKSGSVGRRFQEAACINKSLSCLARVFDSLRKRLKPAYRETKLTYLLKPTLGGDAKCLVLVNVRSEPENLDETLRAIQFGQGALQVAPWKSSNLGVPQTVGGQWQRKSRIPSHAVSGGNACV</sequence>
<dbReference type="EMBL" id="JAKROA010000010">
    <property type="protein sequence ID" value="KAL5104816.1"/>
    <property type="molecule type" value="Genomic_DNA"/>
</dbReference>
<organism evidence="9 10">
    <name type="scientific">Taenia crassiceps</name>
    <dbReference type="NCBI Taxonomy" id="6207"/>
    <lineage>
        <taxon>Eukaryota</taxon>
        <taxon>Metazoa</taxon>
        <taxon>Spiralia</taxon>
        <taxon>Lophotrochozoa</taxon>
        <taxon>Platyhelminthes</taxon>
        <taxon>Cestoda</taxon>
        <taxon>Eucestoda</taxon>
        <taxon>Cyclophyllidea</taxon>
        <taxon>Taeniidae</taxon>
        <taxon>Taenia</taxon>
    </lineage>
</organism>
<evidence type="ECO:0000313" key="10">
    <source>
        <dbReference type="Proteomes" id="UP001651158"/>
    </source>
</evidence>
<reference evidence="9 10" key="1">
    <citation type="journal article" date="2022" name="Front. Cell. Infect. Microbiol.">
        <title>The Genomes of Two Strains of Taenia crassiceps the Animal Model for the Study of Human Cysticercosis.</title>
        <authorList>
            <person name="Bobes R.J."/>
            <person name="Estrada K."/>
            <person name="Rios-Valencia D.G."/>
            <person name="Calderon-Gallegos A."/>
            <person name="de la Torre P."/>
            <person name="Carrero J.C."/>
            <person name="Sanchez-Flores A."/>
            <person name="Laclette J.P."/>
        </authorList>
    </citation>
    <scope>NUCLEOTIDE SEQUENCE [LARGE SCALE GENOMIC DNA]</scope>
    <source>
        <strain evidence="9">WFUcys</strain>
    </source>
</reference>
<keyword evidence="2 5" id="KW-0547">Nucleotide-binding</keyword>
<comment type="caution">
    <text evidence="9">The sequence shown here is derived from an EMBL/GenBank/DDBJ whole genome shotgun (WGS) entry which is preliminary data.</text>
</comment>
<gene>
    <name evidence="9" type="ORF">TcWFU_000553</name>
</gene>
<dbReference type="InterPro" id="IPR027640">
    <property type="entry name" value="Kinesin-like_fam"/>
</dbReference>
<dbReference type="InterPro" id="IPR001752">
    <property type="entry name" value="Kinesin_motor_dom"/>
</dbReference>
<evidence type="ECO:0000259" key="8">
    <source>
        <dbReference type="PROSITE" id="PS50067"/>
    </source>
</evidence>
<comment type="similarity">
    <text evidence="5">Belongs to the TRAFAC class myosin-kinesin ATPase superfamily. Kinesin family.</text>
</comment>
<evidence type="ECO:0000256" key="6">
    <source>
        <dbReference type="SAM" id="Coils"/>
    </source>
</evidence>
<protein>
    <submittedName>
        <fullName evidence="9">Kinesin-like protein KIN-14M</fullName>
    </submittedName>
</protein>
<dbReference type="Proteomes" id="UP001651158">
    <property type="component" value="Unassembled WGS sequence"/>
</dbReference>
<dbReference type="SUPFAM" id="SSF52540">
    <property type="entry name" value="P-loop containing nucleoside triphosphate hydrolases"/>
    <property type="match status" value="1"/>
</dbReference>
<keyword evidence="6" id="KW-0175">Coiled coil</keyword>
<keyword evidence="10" id="KW-1185">Reference proteome</keyword>
<name>A0ABR4Q5E8_9CEST</name>
<dbReference type="InterPro" id="IPR027417">
    <property type="entry name" value="P-loop_NTPase"/>
</dbReference>